<dbReference type="Proteomes" id="UP000184339">
    <property type="component" value="Unassembled WGS sequence"/>
</dbReference>
<organism evidence="1 2">
    <name type="scientific">Duganella sacchari</name>
    <dbReference type="NCBI Taxonomy" id="551987"/>
    <lineage>
        <taxon>Bacteria</taxon>
        <taxon>Pseudomonadati</taxon>
        <taxon>Pseudomonadota</taxon>
        <taxon>Betaproteobacteria</taxon>
        <taxon>Burkholderiales</taxon>
        <taxon>Oxalobacteraceae</taxon>
        <taxon>Telluria group</taxon>
        <taxon>Duganella</taxon>
    </lineage>
</organism>
<evidence type="ECO:0000313" key="2">
    <source>
        <dbReference type="Proteomes" id="UP000184339"/>
    </source>
</evidence>
<dbReference type="STRING" id="551987.SAMN05192549_105155"/>
<gene>
    <name evidence="1" type="ORF">SAMN05192549_105155</name>
</gene>
<proteinExistence type="predicted"/>
<dbReference type="EMBL" id="FRCX01000005">
    <property type="protein sequence ID" value="SHN17488.1"/>
    <property type="molecule type" value="Genomic_DNA"/>
</dbReference>
<evidence type="ECO:0000313" key="1">
    <source>
        <dbReference type="EMBL" id="SHN17488.1"/>
    </source>
</evidence>
<dbReference type="OrthoDB" id="4048724at2"/>
<name>A0A1M7PJW7_9BURK</name>
<keyword evidence="2" id="KW-1185">Reference proteome</keyword>
<sequence length="231" mass="25715">MLNPRPVVQAAVIEDGRYCLVVDDFLAEPHKMVAYAVAQREAFRAAPINCYPGIEQPLPAEFDQAMAAFFNAHLAPAFGAMQALGLNTRMSIVTLKPEELMPQQRICHRDARESAPGEGAAAAVLYLFEDARMGGTSFYRPRRHPLEIDHLLHQARHMENDAFSRVIGAAPQYYNGDAHYFEKLGSVPAKWNRAIFYDATIFHSGQIGAPELLSADPATGRLTINAFIRYR</sequence>
<dbReference type="InterPro" id="IPR045617">
    <property type="entry name" value="DUF6445"/>
</dbReference>
<dbReference type="AlphaFoldDB" id="A0A1M7PJW7"/>
<protein>
    <submittedName>
        <fullName evidence="1">Uncharacterized protein</fullName>
    </submittedName>
</protein>
<dbReference type="Pfam" id="PF20043">
    <property type="entry name" value="DUF6445"/>
    <property type="match status" value="1"/>
</dbReference>
<accession>A0A1M7PJW7</accession>
<dbReference type="RefSeq" id="WP_072784899.1">
    <property type="nucleotide sequence ID" value="NZ_FRCX01000005.1"/>
</dbReference>
<reference evidence="2" key="1">
    <citation type="submission" date="2016-11" db="EMBL/GenBank/DDBJ databases">
        <authorList>
            <person name="Varghese N."/>
            <person name="Submissions S."/>
        </authorList>
    </citation>
    <scope>NUCLEOTIDE SEQUENCE [LARGE SCALE GENOMIC DNA]</scope>
    <source>
        <strain evidence="2">Sac-22</strain>
    </source>
</reference>